<dbReference type="Proteomes" id="UP000030665">
    <property type="component" value="Unassembled WGS sequence"/>
</dbReference>
<organism evidence="3 4">
    <name type="scientific">Trichuris trichiura</name>
    <name type="common">Whipworm</name>
    <name type="synonym">Trichocephalus trichiurus</name>
    <dbReference type="NCBI Taxonomy" id="36087"/>
    <lineage>
        <taxon>Eukaryota</taxon>
        <taxon>Metazoa</taxon>
        <taxon>Ecdysozoa</taxon>
        <taxon>Nematoda</taxon>
        <taxon>Enoplea</taxon>
        <taxon>Dorylaimia</taxon>
        <taxon>Trichinellida</taxon>
        <taxon>Trichuridae</taxon>
        <taxon>Trichuris</taxon>
    </lineage>
</organism>
<gene>
    <name evidence="3" type="ORF">TTRE_0000394301</name>
</gene>
<reference evidence="3" key="1">
    <citation type="submission" date="2014-01" db="EMBL/GenBank/DDBJ databases">
        <authorList>
            <person name="Aslett M."/>
        </authorList>
    </citation>
    <scope>NUCLEOTIDE SEQUENCE</scope>
</reference>
<evidence type="ECO:0000256" key="1">
    <source>
        <dbReference type="SAM" id="MobiDB-lite"/>
    </source>
</evidence>
<dbReference type="OrthoDB" id="10379916at2759"/>
<evidence type="ECO:0000313" key="3">
    <source>
        <dbReference type="EMBL" id="CDW55670.1"/>
    </source>
</evidence>
<reference evidence="3" key="2">
    <citation type="submission" date="2014-03" db="EMBL/GenBank/DDBJ databases">
        <title>The whipworm genome and dual-species transcriptomics of an intimate host-pathogen interaction.</title>
        <authorList>
            <person name="Foth B.J."/>
            <person name="Tsai I.J."/>
            <person name="Reid A.J."/>
            <person name="Bancroft A.J."/>
            <person name="Nichol S."/>
            <person name="Tracey A."/>
            <person name="Holroyd N."/>
            <person name="Cotton J.A."/>
            <person name="Stanley E.J."/>
            <person name="Zarowiecki M."/>
            <person name="Liu J.Z."/>
            <person name="Huckvale T."/>
            <person name="Cooper P.J."/>
            <person name="Grencis R.K."/>
            <person name="Berriman M."/>
        </authorList>
    </citation>
    <scope>NUCLEOTIDE SEQUENCE [LARGE SCALE GENOMIC DNA]</scope>
</reference>
<feature type="region of interest" description="Disordered" evidence="1">
    <location>
        <begin position="1"/>
        <end position="28"/>
    </location>
</feature>
<proteinExistence type="predicted"/>
<dbReference type="AlphaFoldDB" id="A0A077ZAH4"/>
<keyword evidence="4" id="KW-1185">Reference proteome</keyword>
<feature type="region of interest" description="Disordered" evidence="1">
    <location>
        <begin position="58"/>
        <end position="85"/>
    </location>
</feature>
<sequence length="176" mass="19796">MWPVEWKDFEDQRTSSSKKKRRSSRRRSVIQGNLDVLAGVADFQESITLPSITYATDPTGSDSLSGKKKKKKSKKSKDKKKKDIRLRRQSVEEGNISVLIGNPKFTALHAGMDSDLACRIEKMDSKKRKQKAIDSEQISWWNRPKGRLALVITLCLLVGTATALAVGFILNHTLQP</sequence>
<evidence type="ECO:0000313" key="4">
    <source>
        <dbReference type="Proteomes" id="UP000030665"/>
    </source>
</evidence>
<keyword evidence="2" id="KW-1133">Transmembrane helix</keyword>
<feature type="compositionally biased region" description="Basic residues" evidence="1">
    <location>
        <begin position="16"/>
        <end position="28"/>
    </location>
</feature>
<keyword evidence="2" id="KW-0812">Transmembrane</keyword>
<name>A0A077ZAH4_TRITR</name>
<feature type="compositionally biased region" description="Basic residues" evidence="1">
    <location>
        <begin position="66"/>
        <end position="85"/>
    </location>
</feature>
<evidence type="ECO:0000256" key="2">
    <source>
        <dbReference type="SAM" id="Phobius"/>
    </source>
</evidence>
<feature type="compositionally biased region" description="Basic and acidic residues" evidence="1">
    <location>
        <begin position="1"/>
        <end position="13"/>
    </location>
</feature>
<feature type="transmembrane region" description="Helical" evidence="2">
    <location>
        <begin position="148"/>
        <end position="170"/>
    </location>
</feature>
<dbReference type="EMBL" id="HG805970">
    <property type="protein sequence ID" value="CDW55670.1"/>
    <property type="molecule type" value="Genomic_DNA"/>
</dbReference>
<accession>A0A077ZAH4</accession>
<protein>
    <submittedName>
        <fullName evidence="3">Uncharacterized protein</fullName>
    </submittedName>
</protein>
<keyword evidence="2" id="KW-0472">Membrane</keyword>